<sequence length="540" mass="60292">MAIWKYTSIALLSSVTLAAHSSEPISTAYLTSWGLPEDATAMEKSNANHILLSFGEWDANLNIKTSDGIATVPEYDPYWMQSGYIFWTQDKFKSPERKYLIAFGGQTYEQIWDYITTDEDRDILVDKLVGVLDTKFPVYKKNASPEEVLTCLDTNWDGSCNYSNYQFVGEVQLDGLDFDFEKAARITEEENENLIKLISDLRQRKPDTILSLTTYHVGADPVNCADNSVFEGCSYTEDQRSSHHGEVLPALTQGKDLFDMFNVMAYDAGKNFDYKQAMKNYAQAVGDASKVVLGVTINAQWAPKDQDPRGNFVETRENNLERGSWQSTNGYGGTFVWAFGASTENLSFSDQVDYYNAVIQAYGDNVSTDPVLEPAFNVYSRVDQKLLNRNGLGEPAPGNLYHIDFVLNDDTVDTVSFDISNVYWTKPWRWTVILARAVNNANLDYAFVTSNEDNENTGEILASGYRNKLVIDSNQVSNVIIRSENIVNLDIDAAYTGTTLTSGDTLTLKVNFTDGTSLDFSDTVTSSSPVVIKSIQLGNE</sequence>
<dbReference type="OrthoDB" id="315328at2"/>
<gene>
    <name evidence="3" type="ORF">VTH8203_04440</name>
</gene>
<dbReference type="GO" id="GO:0005975">
    <property type="term" value="P:carbohydrate metabolic process"/>
    <property type="evidence" value="ECO:0007669"/>
    <property type="project" value="InterPro"/>
</dbReference>
<dbReference type="Pfam" id="PF00704">
    <property type="entry name" value="Glyco_hydro_18"/>
    <property type="match status" value="1"/>
</dbReference>
<feature type="signal peptide" evidence="1">
    <location>
        <begin position="1"/>
        <end position="21"/>
    </location>
</feature>
<dbReference type="SUPFAM" id="SSF51445">
    <property type="entry name" value="(Trans)glycosidases"/>
    <property type="match status" value="1"/>
</dbReference>
<dbReference type="InterPro" id="IPR001223">
    <property type="entry name" value="Glyco_hydro18_cat"/>
</dbReference>
<organism evidence="3 4">
    <name type="scientific">Vibrio thalassae</name>
    <dbReference type="NCBI Taxonomy" id="1243014"/>
    <lineage>
        <taxon>Bacteria</taxon>
        <taxon>Pseudomonadati</taxon>
        <taxon>Pseudomonadota</taxon>
        <taxon>Gammaproteobacteria</taxon>
        <taxon>Vibrionales</taxon>
        <taxon>Vibrionaceae</taxon>
        <taxon>Vibrio</taxon>
    </lineage>
</organism>
<dbReference type="InterPro" id="IPR017853">
    <property type="entry name" value="GH"/>
</dbReference>
<dbReference type="EMBL" id="OANU01000142">
    <property type="protein sequence ID" value="SNX50766.1"/>
    <property type="molecule type" value="Genomic_DNA"/>
</dbReference>
<dbReference type="RefSeq" id="WP_096995657.1">
    <property type="nucleotide sequence ID" value="NZ_JBHSII010000007.1"/>
</dbReference>
<dbReference type="AlphaFoldDB" id="A0A240EQ73"/>
<protein>
    <recommendedName>
        <fullName evidence="2">GH18 domain-containing protein</fullName>
    </recommendedName>
</protein>
<evidence type="ECO:0000256" key="1">
    <source>
        <dbReference type="SAM" id="SignalP"/>
    </source>
</evidence>
<feature type="domain" description="GH18" evidence="2">
    <location>
        <begin position="24"/>
        <end position="365"/>
    </location>
</feature>
<keyword evidence="4" id="KW-1185">Reference proteome</keyword>
<accession>A0A240EQ73</accession>
<evidence type="ECO:0000259" key="2">
    <source>
        <dbReference type="PROSITE" id="PS51910"/>
    </source>
</evidence>
<feature type="chain" id="PRO_5012986651" description="GH18 domain-containing protein" evidence="1">
    <location>
        <begin position="22"/>
        <end position="540"/>
    </location>
</feature>
<dbReference type="Proteomes" id="UP000219336">
    <property type="component" value="Unassembled WGS sequence"/>
</dbReference>
<evidence type="ECO:0000313" key="3">
    <source>
        <dbReference type="EMBL" id="SNX50766.1"/>
    </source>
</evidence>
<keyword evidence="1" id="KW-0732">Signal</keyword>
<reference evidence="4" key="1">
    <citation type="submission" date="2016-06" db="EMBL/GenBank/DDBJ databases">
        <authorList>
            <person name="Rodrigo-Torres L."/>
            <person name="Arahal R.D."/>
            <person name="Lucena T."/>
        </authorList>
    </citation>
    <scope>NUCLEOTIDE SEQUENCE [LARGE SCALE GENOMIC DNA]</scope>
    <source>
        <strain evidence="4">CECT8203</strain>
    </source>
</reference>
<name>A0A240EQ73_9VIBR</name>
<dbReference type="PROSITE" id="PS51910">
    <property type="entry name" value="GH18_2"/>
    <property type="match status" value="1"/>
</dbReference>
<proteinExistence type="predicted"/>
<dbReference type="Gene3D" id="3.20.20.80">
    <property type="entry name" value="Glycosidases"/>
    <property type="match status" value="1"/>
</dbReference>
<evidence type="ECO:0000313" key="4">
    <source>
        <dbReference type="Proteomes" id="UP000219336"/>
    </source>
</evidence>